<name>A0A397ULM3_9GLOM</name>
<comment type="caution">
    <text evidence="2">The sequence shown here is derived from an EMBL/GenBank/DDBJ whole genome shotgun (WGS) entry which is preliminary data.</text>
</comment>
<proteinExistence type="predicted"/>
<dbReference type="AlphaFoldDB" id="A0A397ULM3"/>
<accession>A0A397ULM3</accession>
<organism evidence="2 3">
    <name type="scientific">Gigaspora rosea</name>
    <dbReference type="NCBI Taxonomy" id="44941"/>
    <lineage>
        <taxon>Eukaryota</taxon>
        <taxon>Fungi</taxon>
        <taxon>Fungi incertae sedis</taxon>
        <taxon>Mucoromycota</taxon>
        <taxon>Glomeromycotina</taxon>
        <taxon>Glomeromycetes</taxon>
        <taxon>Diversisporales</taxon>
        <taxon>Gigasporaceae</taxon>
        <taxon>Gigaspora</taxon>
    </lineage>
</organism>
<dbReference type="EMBL" id="QKWP01001297">
    <property type="protein sequence ID" value="RIB10047.1"/>
    <property type="molecule type" value="Genomic_DNA"/>
</dbReference>
<keyword evidence="3" id="KW-1185">Reference proteome</keyword>
<feature type="region of interest" description="Disordered" evidence="1">
    <location>
        <begin position="297"/>
        <end position="318"/>
    </location>
</feature>
<dbReference type="Proteomes" id="UP000266673">
    <property type="component" value="Unassembled WGS sequence"/>
</dbReference>
<feature type="compositionally biased region" description="Polar residues" evidence="1">
    <location>
        <begin position="459"/>
        <end position="471"/>
    </location>
</feature>
<sequence length="471" mass="55866">MPNEESKIDIVTEIGGRKRLYCHECQYFFMLILLHGDEQRNEILERLEKEGLIRNCYICQRKNLKRRMHNEGQSFFCTREEKYGAVVYWEVSDPTRNYDLATRINYHCYSSKSAGSGYDMNIDMIFRITKVLLKQTTLTINEALRKRQEDKYSLEYEDADNYYPNESGYYHPEHIEETENREFPDLAEALERLLETFTEWTTEMATSKTEKTFPEGYYECEACHMCFNKVKSTEELEKIYSIDEEKEIYYCKGYCYNIEILKLSYCRKCTGKNLLKKPHEIENQICDECNETTNKKEEKEKEKPLTIREPKGKEKEVTNQDKINHLTQRLDWFESTVKKQQEDIDLLKHKLDLMNSQKRIYLYTVDPRTQAQQIIEGSLVANPEFQSRILNDDEDIFMDEREAFEEALNQNIQKQNKDLIDLTDNTDMKGLYYSPILEPNERPIRRARSASPRLGRSAIPTSPTIKITINN</sequence>
<evidence type="ECO:0000256" key="1">
    <source>
        <dbReference type="SAM" id="MobiDB-lite"/>
    </source>
</evidence>
<feature type="region of interest" description="Disordered" evidence="1">
    <location>
        <begin position="448"/>
        <end position="471"/>
    </location>
</feature>
<protein>
    <submittedName>
        <fullName evidence="2">Uncharacterized protein</fullName>
    </submittedName>
</protein>
<gene>
    <name evidence="2" type="ORF">C2G38_2207191</name>
</gene>
<dbReference type="OrthoDB" id="2467137at2759"/>
<evidence type="ECO:0000313" key="3">
    <source>
        <dbReference type="Proteomes" id="UP000266673"/>
    </source>
</evidence>
<reference evidence="2 3" key="1">
    <citation type="submission" date="2018-06" db="EMBL/GenBank/DDBJ databases">
        <title>Comparative genomics reveals the genomic features of Rhizophagus irregularis, R. cerebriforme, R. diaphanum and Gigaspora rosea, and their symbiotic lifestyle signature.</title>
        <authorList>
            <person name="Morin E."/>
            <person name="San Clemente H."/>
            <person name="Chen E.C.H."/>
            <person name="De La Providencia I."/>
            <person name="Hainaut M."/>
            <person name="Kuo A."/>
            <person name="Kohler A."/>
            <person name="Murat C."/>
            <person name="Tang N."/>
            <person name="Roy S."/>
            <person name="Loubradou J."/>
            <person name="Henrissat B."/>
            <person name="Grigoriev I.V."/>
            <person name="Corradi N."/>
            <person name="Roux C."/>
            <person name="Martin F.M."/>
        </authorList>
    </citation>
    <scope>NUCLEOTIDE SEQUENCE [LARGE SCALE GENOMIC DNA]</scope>
    <source>
        <strain evidence="2 3">DAOM 194757</strain>
    </source>
</reference>
<evidence type="ECO:0000313" key="2">
    <source>
        <dbReference type="EMBL" id="RIB10047.1"/>
    </source>
</evidence>